<proteinExistence type="predicted"/>
<sequence>MPGESSLSALLRGLSPTLNPGEYVFCTVSDEHVLQGTRPLGSFQEREGLTVILERPQADRLQLPYTYVAAWITISIHSALEAVGLTAALSTALAQAGISCNVVAGFYHDHLFVSAAEGPRALQVLRGLAAR</sequence>
<feature type="domain" description="CASTOR ACT" evidence="2">
    <location>
        <begin position="70"/>
        <end position="126"/>
    </location>
</feature>
<dbReference type="InterPro" id="IPR027795">
    <property type="entry name" value="CASTOR_ACT_dom"/>
</dbReference>
<dbReference type="RefSeq" id="WP_093515774.1">
    <property type="nucleotide sequence ID" value="NZ_FOIJ01000001.1"/>
</dbReference>
<gene>
    <name evidence="3" type="ORF">SAMN05443639_101929</name>
</gene>
<dbReference type="AlphaFoldDB" id="A0A1I0B661"/>
<dbReference type="Pfam" id="PF13840">
    <property type="entry name" value="ACT_7"/>
    <property type="match status" value="1"/>
</dbReference>
<dbReference type="PANTHER" id="PTHR39199:SF1">
    <property type="entry name" value="BLR5128 PROTEIN"/>
    <property type="match status" value="1"/>
</dbReference>
<dbReference type="Proteomes" id="UP000199181">
    <property type="component" value="Unassembled WGS sequence"/>
</dbReference>
<dbReference type="SUPFAM" id="SSF55021">
    <property type="entry name" value="ACT-like"/>
    <property type="match status" value="2"/>
</dbReference>
<accession>A0A1I0B661</accession>
<reference evidence="4" key="1">
    <citation type="submission" date="2016-10" db="EMBL/GenBank/DDBJ databases">
        <authorList>
            <person name="Varghese N."/>
            <person name="Submissions S."/>
        </authorList>
    </citation>
    <scope>NUCLEOTIDE SEQUENCE [LARGE SCALE GENOMIC DNA]</scope>
    <source>
        <strain evidence="4">DSM 16858</strain>
    </source>
</reference>
<dbReference type="EMBL" id="FOIJ01000001">
    <property type="protein sequence ID" value="SET02362.1"/>
    <property type="molecule type" value="Genomic_DNA"/>
</dbReference>
<dbReference type="Gene3D" id="3.30.2130.10">
    <property type="entry name" value="VC0802-like"/>
    <property type="match status" value="1"/>
</dbReference>
<name>A0A1I0B661_9BACT</name>
<organism evidence="3 4">
    <name type="scientific">Stigmatella erecta</name>
    <dbReference type="NCBI Taxonomy" id="83460"/>
    <lineage>
        <taxon>Bacteria</taxon>
        <taxon>Pseudomonadati</taxon>
        <taxon>Myxococcota</taxon>
        <taxon>Myxococcia</taxon>
        <taxon>Myxococcales</taxon>
        <taxon>Cystobacterineae</taxon>
        <taxon>Archangiaceae</taxon>
        <taxon>Stigmatella</taxon>
    </lineage>
</organism>
<evidence type="ECO:0000313" key="3">
    <source>
        <dbReference type="EMBL" id="SET02362.1"/>
    </source>
</evidence>
<keyword evidence="4" id="KW-1185">Reference proteome</keyword>
<protein>
    <submittedName>
        <fullName evidence="3">Uncharacterized protein</fullName>
    </submittedName>
</protein>
<dbReference type="InterPro" id="IPR045865">
    <property type="entry name" value="ACT-like_dom_sf"/>
</dbReference>
<feature type="domain" description="DUF2241" evidence="1">
    <location>
        <begin position="2"/>
        <end position="69"/>
    </location>
</feature>
<evidence type="ECO:0000313" key="4">
    <source>
        <dbReference type="Proteomes" id="UP000199181"/>
    </source>
</evidence>
<dbReference type="InterPro" id="IPR018717">
    <property type="entry name" value="DUF2241"/>
</dbReference>
<evidence type="ECO:0000259" key="1">
    <source>
        <dbReference type="Pfam" id="PF10000"/>
    </source>
</evidence>
<evidence type="ECO:0000259" key="2">
    <source>
        <dbReference type="Pfam" id="PF13840"/>
    </source>
</evidence>
<dbReference type="PANTHER" id="PTHR39199">
    <property type="entry name" value="BLR5128 PROTEIN"/>
    <property type="match status" value="1"/>
</dbReference>
<dbReference type="Pfam" id="PF10000">
    <property type="entry name" value="ACT_3"/>
    <property type="match status" value="1"/>
</dbReference>